<proteinExistence type="predicted"/>
<feature type="non-terminal residue" evidence="1">
    <location>
        <position position="180"/>
    </location>
</feature>
<sequence length="180" mass="20633">SGLFKQHLSAKDFQDKVKKLEPENNKLAKSLEKSNHELSEDIIAKMIKLVCEKNNLDPKQCGYWFTNNMAYMSGHKSGAVVEFNLQNNASSYRVPCGLHALQIALVAFKNTAFRKLNTVSGLSLQEHPHNLLQLVYYLHDGYGESNKECPLNMKSNIIQKLYWTLLKYTLPKYQRPISSR</sequence>
<reference evidence="1" key="1">
    <citation type="submission" date="2021-06" db="EMBL/GenBank/DDBJ databases">
        <authorList>
            <person name="Kallberg Y."/>
            <person name="Tangrot J."/>
            <person name="Rosling A."/>
        </authorList>
    </citation>
    <scope>NUCLEOTIDE SEQUENCE</scope>
    <source>
        <strain evidence="1">IN212</strain>
    </source>
</reference>
<accession>A0A9N9EYI3</accession>
<dbReference type="Proteomes" id="UP000789396">
    <property type="component" value="Unassembled WGS sequence"/>
</dbReference>
<organism evidence="1 2">
    <name type="scientific">Racocetra fulgida</name>
    <dbReference type="NCBI Taxonomy" id="60492"/>
    <lineage>
        <taxon>Eukaryota</taxon>
        <taxon>Fungi</taxon>
        <taxon>Fungi incertae sedis</taxon>
        <taxon>Mucoromycota</taxon>
        <taxon>Glomeromycotina</taxon>
        <taxon>Glomeromycetes</taxon>
        <taxon>Diversisporales</taxon>
        <taxon>Gigasporaceae</taxon>
        <taxon>Racocetra</taxon>
    </lineage>
</organism>
<name>A0A9N9EYI3_9GLOM</name>
<protein>
    <submittedName>
        <fullName evidence="1">11270_t:CDS:1</fullName>
    </submittedName>
</protein>
<gene>
    <name evidence="1" type="ORF">RFULGI_LOCUS10223</name>
</gene>
<keyword evidence="2" id="KW-1185">Reference proteome</keyword>
<dbReference type="OrthoDB" id="2309379at2759"/>
<evidence type="ECO:0000313" key="1">
    <source>
        <dbReference type="EMBL" id="CAG8696424.1"/>
    </source>
</evidence>
<dbReference type="AlphaFoldDB" id="A0A9N9EYI3"/>
<dbReference type="EMBL" id="CAJVPZ010019807">
    <property type="protein sequence ID" value="CAG8696424.1"/>
    <property type="molecule type" value="Genomic_DNA"/>
</dbReference>
<evidence type="ECO:0000313" key="2">
    <source>
        <dbReference type="Proteomes" id="UP000789396"/>
    </source>
</evidence>
<comment type="caution">
    <text evidence="1">The sequence shown here is derived from an EMBL/GenBank/DDBJ whole genome shotgun (WGS) entry which is preliminary data.</text>
</comment>